<feature type="domain" description="FUZ/MON1/HPS1 second Longin" evidence="2">
    <location>
        <begin position="2"/>
        <end position="97"/>
    </location>
</feature>
<organism evidence="3 4">
    <name type="scientific">Adineta steineri</name>
    <dbReference type="NCBI Taxonomy" id="433720"/>
    <lineage>
        <taxon>Eukaryota</taxon>
        <taxon>Metazoa</taxon>
        <taxon>Spiralia</taxon>
        <taxon>Gnathifera</taxon>
        <taxon>Rotifera</taxon>
        <taxon>Eurotatoria</taxon>
        <taxon>Bdelloidea</taxon>
        <taxon>Adinetida</taxon>
        <taxon>Adinetidae</taxon>
        <taxon>Adineta</taxon>
    </lineage>
</organism>
<evidence type="ECO:0000259" key="2">
    <source>
        <dbReference type="Pfam" id="PF19037"/>
    </source>
</evidence>
<comment type="caution">
    <text evidence="3">The sequence shown here is derived from an EMBL/GenBank/DDBJ whole genome shotgun (WGS) entry which is preliminary data.</text>
</comment>
<dbReference type="Pfam" id="PF19037">
    <property type="entry name" value="Fuz_longin_2"/>
    <property type="match status" value="1"/>
</dbReference>
<dbReference type="Proteomes" id="UP000663868">
    <property type="component" value="Unassembled WGS sequence"/>
</dbReference>
<dbReference type="PANTHER" id="PTHR13027">
    <property type="entry name" value="SAND PROTEIN-RELATED"/>
    <property type="match status" value="1"/>
</dbReference>
<dbReference type="PANTHER" id="PTHR13027:SF7">
    <property type="entry name" value="VACUOLAR FUSION PROTEIN MON1 HOMOLOG"/>
    <property type="match status" value="1"/>
</dbReference>
<dbReference type="GO" id="GO:0035658">
    <property type="term" value="C:Mon1-Ccz1 complex"/>
    <property type="evidence" value="ECO:0007669"/>
    <property type="project" value="TreeGrafter"/>
</dbReference>
<feature type="non-terminal residue" evidence="3">
    <location>
        <position position="99"/>
    </location>
</feature>
<dbReference type="InterPro" id="IPR043971">
    <property type="entry name" value="FUZ/MON1/HPS1_longin_2"/>
</dbReference>
<evidence type="ECO:0000313" key="4">
    <source>
        <dbReference type="Proteomes" id="UP000663868"/>
    </source>
</evidence>
<evidence type="ECO:0000313" key="3">
    <source>
        <dbReference type="EMBL" id="CAF4435711.1"/>
    </source>
</evidence>
<feature type="non-terminal residue" evidence="3">
    <location>
        <position position="1"/>
    </location>
</feature>
<dbReference type="EMBL" id="CAJOBB010029276">
    <property type="protein sequence ID" value="CAF4435711.1"/>
    <property type="molecule type" value="Genomic_DNA"/>
</dbReference>
<gene>
    <name evidence="3" type="ORF">KXQ929_LOCUS53059</name>
</gene>
<dbReference type="AlphaFoldDB" id="A0A820R5G2"/>
<reference evidence="3" key="1">
    <citation type="submission" date="2021-02" db="EMBL/GenBank/DDBJ databases">
        <authorList>
            <person name="Nowell W R."/>
        </authorList>
    </citation>
    <scope>NUCLEOTIDE SEQUENCE</scope>
</reference>
<sequence length="99" mass="11203">DMIFAIILTHGHLVSIARLKNYHLHPSDLYLLINLVNSSDAFKGVESWVPVCLPRFDPGGCLHAHISYLDDSCDICLVLMTVNPEHFQILSDFRQRIGD</sequence>
<dbReference type="GO" id="GO:0016192">
    <property type="term" value="P:vesicle-mediated transport"/>
    <property type="evidence" value="ECO:0007669"/>
    <property type="project" value="InterPro"/>
</dbReference>
<proteinExistence type="inferred from homology"/>
<dbReference type="GO" id="GO:0006623">
    <property type="term" value="P:protein targeting to vacuole"/>
    <property type="evidence" value="ECO:0007669"/>
    <property type="project" value="UniProtKB-UniRule"/>
</dbReference>
<name>A0A820R5G2_9BILA</name>
<comment type="function">
    <text evidence="1">Plays an important role in membrane trafficking through the secretory apparatus.</text>
</comment>
<dbReference type="PRINTS" id="PR01546">
    <property type="entry name" value="YEAST73DUF"/>
</dbReference>
<evidence type="ECO:0000256" key="1">
    <source>
        <dbReference type="RuleBase" id="RU367048"/>
    </source>
</evidence>
<comment type="similarity">
    <text evidence="1">Belongs to the MON1/SAND family.</text>
</comment>
<accession>A0A820R5G2</accession>
<protein>
    <recommendedName>
        <fullName evidence="1">Vacuolar fusion protein MON1 homolog</fullName>
    </recommendedName>
</protein>
<dbReference type="InterPro" id="IPR004353">
    <property type="entry name" value="Mon1"/>
</dbReference>